<feature type="transmembrane region" description="Helical" evidence="8">
    <location>
        <begin position="293"/>
        <end position="312"/>
    </location>
</feature>
<feature type="transmembrane region" description="Helical" evidence="8">
    <location>
        <begin position="6"/>
        <end position="30"/>
    </location>
</feature>
<comment type="similarity">
    <text evidence="2">Belongs to the binding-protein-dependent transport system permease family. FecCD subfamily.</text>
</comment>
<dbReference type="Pfam" id="PF01032">
    <property type="entry name" value="FecCD"/>
    <property type="match status" value="1"/>
</dbReference>
<dbReference type="GO" id="GO:0022857">
    <property type="term" value="F:transmembrane transporter activity"/>
    <property type="evidence" value="ECO:0007669"/>
    <property type="project" value="InterPro"/>
</dbReference>
<evidence type="ECO:0000256" key="3">
    <source>
        <dbReference type="ARBA" id="ARBA00022448"/>
    </source>
</evidence>
<dbReference type="InterPro" id="IPR037294">
    <property type="entry name" value="ABC_BtuC-like"/>
</dbReference>
<evidence type="ECO:0000256" key="4">
    <source>
        <dbReference type="ARBA" id="ARBA00022475"/>
    </source>
</evidence>
<proteinExistence type="inferred from homology"/>
<evidence type="ECO:0000313" key="9">
    <source>
        <dbReference type="EMBL" id="MBN3051579.1"/>
    </source>
</evidence>
<dbReference type="CDD" id="cd06550">
    <property type="entry name" value="TM_ABC_iron-siderophores_like"/>
    <property type="match status" value="1"/>
</dbReference>
<reference evidence="9" key="1">
    <citation type="submission" date="2020-07" db="EMBL/GenBank/DDBJ databases">
        <title>A pangenomic view of the genus Pectobacterium provides insights into genome organization, phylogeny, and virulence.</title>
        <authorList>
            <person name="Jonkheer E."/>
            <person name="Brankovics B."/>
            <person name="Houwers I."/>
            <person name="Van Der Wolf J."/>
            <person name="Bonants P."/>
            <person name="Vreeburg R."/>
            <person name="Bollema R."/>
            <person name="De Haan J."/>
            <person name="Berke L."/>
            <person name="De Ridder D."/>
            <person name="Smit S."/>
            <person name="Van Der Lee T.A.J."/>
        </authorList>
    </citation>
    <scope>NUCLEOTIDE SEQUENCE</scope>
    <source>
        <strain evidence="9">NAK:433</strain>
    </source>
</reference>
<keyword evidence="3" id="KW-0813">Transport</keyword>
<comment type="subcellular location">
    <subcellularLocation>
        <location evidence="1">Cell membrane</location>
        <topology evidence="1">Multi-pass membrane protein</topology>
    </subcellularLocation>
</comment>
<dbReference type="Proteomes" id="UP000768524">
    <property type="component" value="Unassembled WGS sequence"/>
</dbReference>
<feature type="transmembrane region" description="Helical" evidence="8">
    <location>
        <begin position="183"/>
        <end position="201"/>
    </location>
</feature>
<comment type="caution">
    <text evidence="9">The sequence shown here is derived from an EMBL/GenBank/DDBJ whole genome shotgun (WGS) entry which is preliminary data.</text>
</comment>
<dbReference type="Gene3D" id="1.10.3470.10">
    <property type="entry name" value="ABC transporter involved in vitamin B12 uptake, BtuC"/>
    <property type="match status" value="1"/>
</dbReference>
<evidence type="ECO:0000256" key="2">
    <source>
        <dbReference type="ARBA" id="ARBA00007935"/>
    </source>
</evidence>
<keyword evidence="6 8" id="KW-1133">Transmembrane helix</keyword>
<evidence type="ECO:0000256" key="5">
    <source>
        <dbReference type="ARBA" id="ARBA00022692"/>
    </source>
</evidence>
<keyword evidence="5 8" id="KW-0812">Transmembrane</keyword>
<keyword evidence="4" id="KW-1003">Cell membrane</keyword>
<accession>A0AAE3BEI7</accession>
<dbReference type="PANTHER" id="PTHR30472">
    <property type="entry name" value="FERRIC ENTEROBACTIN TRANSPORT SYSTEM PERMEASE PROTEIN"/>
    <property type="match status" value="1"/>
</dbReference>
<feature type="transmembrane region" description="Helical" evidence="8">
    <location>
        <begin position="136"/>
        <end position="162"/>
    </location>
</feature>
<feature type="transmembrane region" description="Helical" evidence="8">
    <location>
        <begin position="109"/>
        <end position="130"/>
    </location>
</feature>
<evidence type="ECO:0000313" key="10">
    <source>
        <dbReference type="Proteomes" id="UP000768524"/>
    </source>
</evidence>
<feature type="transmembrane region" description="Helical" evidence="8">
    <location>
        <begin position="266"/>
        <end position="287"/>
    </location>
</feature>
<dbReference type="PROSITE" id="PS51257">
    <property type="entry name" value="PROKAR_LIPOPROTEIN"/>
    <property type="match status" value="1"/>
</dbReference>
<gene>
    <name evidence="9" type="ORF">H4F45_08835</name>
</gene>
<sequence length="320" mass="34363">MKSFYSSLGLVFLACMIVVSLFVGAGQLNMQAVWNDPEMRDIFFISRVPRTLALLLAGSAMSVAGLIMQLLTQNRFVEPSLAGTTQSASLGLLVVMIAVPGATIFTKMVVASLFALAGTFLFMMLLQRIVLKSALVVPLVGIMLGAVISSITTFGAMYFDLLQALGSWESGDFSGVLQGRYELLWLVGALTLVACWIADRFTVAGMGREFSVNVGLNYRQVMLMGLSIIAIVSGVVVVVVGSLPFIGLIVPNLISMMMGDNVRKTIPWVCLLGGGLVLCCDIISRVIRYPFEIPVSVILGVIGAAVFLLLLLSQKRHVSQ</sequence>
<dbReference type="PANTHER" id="PTHR30472:SF27">
    <property type="entry name" value="PETROBACTIN IMPORT SYSTEM PERMEASE PROTEIN YCLN"/>
    <property type="match status" value="1"/>
</dbReference>
<dbReference type="EMBL" id="JACGEP010000019">
    <property type="protein sequence ID" value="MBN3051579.1"/>
    <property type="molecule type" value="Genomic_DNA"/>
</dbReference>
<evidence type="ECO:0000256" key="6">
    <source>
        <dbReference type="ARBA" id="ARBA00022989"/>
    </source>
</evidence>
<evidence type="ECO:0000256" key="1">
    <source>
        <dbReference type="ARBA" id="ARBA00004651"/>
    </source>
</evidence>
<feature type="transmembrane region" description="Helical" evidence="8">
    <location>
        <begin position="51"/>
        <end position="71"/>
    </location>
</feature>
<feature type="transmembrane region" description="Helical" evidence="8">
    <location>
        <begin position="221"/>
        <end position="254"/>
    </location>
</feature>
<dbReference type="GO" id="GO:0033214">
    <property type="term" value="P:siderophore-iron import into cell"/>
    <property type="evidence" value="ECO:0007669"/>
    <property type="project" value="TreeGrafter"/>
</dbReference>
<protein>
    <submittedName>
        <fullName evidence="9">ABC transporter permease</fullName>
    </submittedName>
</protein>
<dbReference type="AlphaFoldDB" id="A0AAE3BEI7"/>
<organism evidence="9 10">
    <name type="scientific">Pectobacterium brasiliense</name>
    <dbReference type="NCBI Taxonomy" id="180957"/>
    <lineage>
        <taxon>Bacteria</taxon>
        <taxon>Pseudomonadati</taxon>
        <taxon>Pseudomonadota</taxon>
        <taxon>Gammaproteobacteria</taxon>
        <taxon>Enterobacterales</taxon>
        <taxon>Pectobacteriaceae</taxon>
        <taxon>Pectobacterium</taxon>
    </lineage>
</organism>
<dbReference type="InterPro" id="IPR000522">
    <property type="entry name" value="ABC_transptr_permease_BtuC"/>
</dbReference>
<evidence type="ECO:0000256" key="7">
    <source>
        <dbReference type="ARBA" id="ARBA00023136"/>
    </source>
</evidence>
<keyword evidence="7 8" id="KW-0472">Membrane</keyword>
<evidence type="ECO:0000256" key="8">
    <source>
        <dbReference type="SAM" id="Phobius"/>
    </source>
</evidence>
<name>A0AAE3BEI7_9GAMM</name>
<dbReference type="GO" id="GO:0005886">
    <property type="term" value="C:plasma membrane"/>
    <property type="evidence" value="ECO:0007669"/>
    <property type="project" value="UniProtKB-SubCell"/>
</dbReference>
<dbReference type="SUPFAM" id="SSF81345">
    <property type="entry name" value="ABC transporter involved in vitamin B12 uptake, BtuC"/>
    <property type="match status" value="1"/>
</dbReference>
<dbReference type="RefSeq" id="WP_180786585.1">
    <property type="nucleotide sequence ID" value="NZ_JACDSF010000039.1"/>
</dbReference>